<evidence type="ECO:0000256" key="1">
    <source>
        <dbReference type="SAM" id="MobiDB-lite"/>
    </source>
</evidence>
<evidence type="ECO:0000313" key="2">
    <source>
        <dbReference type="EMBL" id="GMI14503.1"/>
    </source>
</evidence>
<evidence type="ECO:0000313" key="3">
    <source>
        <dbReference type="Proteomes" id="UP001165160"/>
    </source>
</evidence>
<feature type="compositionally biased region" description="Low complexity" evidence="1">
    <location>
        <begin position="88"/>
        <end position="105"/>
    </location>
</feature>
<keyword evidence="3" id="KW-1185">Reference proteome</keyword>
<dbReference type="EMBL" id="BRXX01000500">
    <property type="protein sequence ID" value="GMI14503.1"/>
    <property type="molecule type" value="Genomic_DNA"/>
</dbReference>
<feature type="compositionally biased region" description="Low complexity" evidence="1">
    <location>
        <begin position="1"/>
        <end position="14"/>
    </location>
</feature>
<organism evidence="2 3">
    <name type="scientific">Triparma verrucosa</name>
    <dbReference type="NCBI Taxonomy" id="1606542"/>
    <lineage>
        <taxon>Eukaryota</taxon>
        <taxon>Sar</taxon>
        <taxon>Stramenopiles</taxon>
        <taxon>Ochrophyta</taxon>
        <taxon>Bolidophyceae</taxon>
        <taxon>Parmales</taxon>
        <taxon>Triparmaceae</taxon>
        <taxon>Triparma</taxon>
    </lineage>
</organism>
<dbReference type="Proteomes" id="UP001165160">
    <property type="component" value="Unassembled WGS sequence"/>
</dbReference>
<comment type="caution">
    <text evidence="2">The sequence shown here is derived from an EMBL/GenBank/DDBJ whole genome shotgun (WGS) entry which is preliminary data.</text>
</comment>
<dbReference type="Gene3D" id="1.25.40.90">
    <property type="match status" value="1"/>
</dbReference>
<feature type="region of interest" description="Disordered" evidence="1">
    <location>
        <begin position="391"/>
        <end position="452"/>
    </location>
</feature>
<sequence>MSSSKNSLLKKLSSQPSQRNQLLHDRTKANEQSRLEAEAAAKVLKEYESEHGAVVDPSTKEEEDDFDLGFLDEEEKPKVKPKPTQKQNNNNNNSSSNNSYDNNSNGRKYSEEIILPPSSPAFPAPALRTYNVVFPPPSQKSSIDLLAHHVSRSGSPLLLRLCSHHALLGTLSKISYALEPLTSPSPTPAAVYFWWRTYSFLHGSTLKTWSTRPFELLKNTIKLIPPSLKDSILSNLVRSEWSSLIQRVKSASKRRVNMCLRFCVINVSDCVLISSLLKGSILEALEGRKYDRMLCLLGVVNDLLYNGELVKGVWGYRKGICEWLEEVFGKVGSRLKEEGEVLRSRVGGFLERVLLGWERWGVWEDGVLDALRKGVRGEKIKIRVEERKKIEEEDIDGEPMTSDELDEEEDIDGEPMTSDELDEEEDIDREPMTSDELDEEEDIDGEPLSDDD</sequence>
<reference evidence="3" key="1">
    <citation type="journal article" date="2023" name="Commun. Biol.">
        <title>Genome analysis of Parmales, the sister group of diatoms, reveals the evolutionary specialization of diatoms from phago-mixotrophs to photoautotrophs.</title>
        <authorList>
            <person name="Ban H."/>
            <person name="Sato S."/>
            <person name="Yoshikawa S."/>
            <person name="Yamada K."/>
            <person name="Nakamura Y."/>
            <person name="Ichinomiya M."/>
            <person name="Sato N."/>
            <person name="Blanc-Mathieu R."/>
            <person name="Endo H."/>
            <person name="Kuwata A."/>
            <person name="Ogata H."/>
        </authorList>
    </citation>
    <scope>NUCLEOTIDE SEQUENCE [LARGE SCALE GENOMIC DNA]</scope>
    <source>
        <strain evidence="3">NIES 3699</strain>
    </source>
</reference>
<feature type="compositionally biased region" description="Basic and acidic residues" evidence="1">
    <location>
        <begin position="22"/>
        <end position="36"/>
    </location>
</feature>
<feature type="region of interest" description="Disordered" evidence="1">
    <location>
        <begin position="72"/>
        <end position="110"/>
    </location>
</feature>
<dbReference type="InterPro" id="IPR008942">
    <property type="entry name" value="ENTH_VHS"/>
</dbReference>
<proteinExistence type="predicted"/>
<name>A0A9W7FLR8_9STRA</name>
<feature type="compositionally biased region" description="Acidic residues" evidence="1">
    <location>
        <begin position="392"/>
        <end position="452"/>
    </location>
</feature>
<dbReference type="AlphaFoldDB" id="A0A9W7FLR8"/>
<feature type="region of interest" description="Disordered" evidence="1">
    <location>
        <begin position="1"/>
        <end position="36"/>
    </location>
</feature>
<gene>
    <name evidence="2" type="ORF">TrVE_jg9764</name>
</gene>
<accession>A0A9W7FLR8</accession>
<protein>
    <submittedName>
        <fullName evidence="2">Uncharacterized protein</fullName>
    </submittedName>
</protein>